<dbReference type="PANTHER" id="PTHR30146:SF109">
    <property type="entry name" value="HTH-TYPE TRANSCRIPTIONAL REGULATOR GALS"/>
    <property type="match status" value="1"/>
</dbReference>
<protein>
    <submittedName>
        <fullName evidence="5">LacI family transcriptional regulator</fullName>
    </submittedName>
</protein>
<keyword evidence="3" id="KW-0804">Transcription</keyword>
<dbReference type="CDD" id="cd06267">
    <property type="entry name" value="PBP1_LacI_sugar_binding-like"/>
    <property type="match status" value="1"/>
</dbReference>
<sequence>MVGIDDVARAAGVSTATVSRTLSGRGPVSAGARARVLDAADRLGYVVSAAASSLASGRTRNIGVLGSLPDRWFFATVIGAISARLLPHGFDLTLYHLTDDPDQRRTVFERSLRRGRVDGLVVLSARLSDAELDELEALELPVVSVGPNPRLRALAVDDEAVGVAATTHLLNLGHTRIAHVGLETDDPLHIPTRRLRGWERALADAGIPVSARPFAAADFTFEGGRRAARALLAAPERPTAVFAASDEMAVGVIAAAREAGLDVPRDLSVVGVDGHELSAFFEITTIDQFPQSQGERAADAMLAALGLPVAAPAAALPFELVVRASTAPPRP</sequence>
<evidence type="ECO:0000313" key="6">
    <source>
        <dbReference type="Proteomes" id="UP000273158"/>
    </source>
</evidence>
<dbReference type="SUPFAM" id="SSF53822">
    <property type="entry name" value="Periplasmic binding protein-like I"/>
    <property type="match status" value="1"/>
</dbReference>
<dbReference type="PROSITE" id="PS50932">
    <property type="entry name" value="HTH_LACI_2"/>
    <property type="match status" value="1"/>
</dbReference>
<dbReference type="Pfam" id="PF00356">
    <property type="entry name" value="LacI"/>
    <property type="match status" value="1"/>
</dbReference>
<dbReference type="Pfam" id="PF13377">
    <property type="entry name" value="Peripla_BP_3"/>
    <property type="match status" value="1"/>
</dbReference>
<dbReference type="GO" id="GO:0000976">
    <property type="term" value="F:transcription cis-regulatory region binding"/>
    <property type="evidence" value="ECO:0007669"/>
    <property type="project" value="TreeGrafter"/>
</dbReference>
<name>A0A498CCB1_9MICO</name>
<dbReference type="CDD" id="cd01392">
    <property type="entry name" value="HTH_LacI"/>
    <property type="match status" value="1"/>
</dbReference>
<dbReference type="InterPro" id="IPR010982">
    <property type="entry name" value="Lambda_DNA-bd_dom_sf"/>
</dbReference>
<dbReference type="InterPro" id="IPR000843">
    <property type="entry name" value="HTH_LacI"/>
</dbReference>
<dbReference type="Gene3D" id="1.10.260.40">
    <property type="entry name" value="lambda repressor-like DNA-binding domains"/>
    <property type="match status" value="1"/>
</dbReference>
<evidence type="ECO:0000256" key="2">
    <source>
        <dbReference type="ARBA" id="ARBA00023125"/>
    </source>
</evidence>
<dbReference type="OrthoDB" id="3510266at2"/>
<dbReference type="PANTHER" id="PTHR30146">
    <property type="entry name" value="LACI-RELATED TRANSCRIPTIONAL REPRESSOR"/>
    <property type="match status" value="1"/>
</dbReference>
<keyword evidence="6" id="KW-1185">Reference proteome</keyword>
<keyword evidence="1" id="KW-0805">Transcription regulation</keyword>
<evidence type="ECO:0000313" key="5">
    <source>
        <dbReference type="EMBL" id="RLK52276.1"/>
    </source>
</evidence>
<dbReference type="EMBL" id="RCDB01000001">
    <property type="protein sequence ID" value="RLK52276.1"/>
    <property type="molecule type" value="Genomic_DNA"/>
</dbReference>
<dbReference type="InterPro" id="IPR046335">
    <property type="entry name" value="LacI/GalR-like_sensor"/>
</dbReference>
<organism evidence="5 6">
    <name type="scientific">Microbacterium telephonicum</name>
    <dbReference type="NCBI Taxonomy" id="1714841"/>
    <lineage>
        <taxon>Bacteria</taxon>
        <taxon>Bacillati</taxon>
        <taxon>Actinomycetota</taxon>
        <taxon>Actinomycetes</taxon>
        <taxon>Micrococcales</taxon>
        <taxon>Microbacteriaceae</taxon>
        <taxon>Microbacterium</taxon>
    </lineage>
</organism>
<evidence type="ECO:0000256" key="3">
    <source>
        <dbReference type="ARBA" id="ARBA00023163"/>
    </source>
</evidence>
<feature type="domain" description="HTH lacI-type" evidence="4">
    <location>
        <begin position="2"/>
        <end position="56"/>
    </location>
</feature>
<evidence type="ECO:0000256" key="1">
    <source>
        <dbReference type="ARBA" id="ARBA00023015"/>
    </source>
</evidence>
<evidence type="ECO:0000259" key="4">
    <source>
        <dbReference type="PROSITE" id="PS50932"/>
    </source>
</evidence>
<dbReference type="GO" id="GO:0003700">
    <property type="term" value="F:DNA-binding transcription factor activity"/>
    <property type="evidence" value="ECO:0007669"/>
    <property type="project" value="TreeGrafter"/>
</dbReference>
<keyword evidence="2" id="KW-0238">DNA-binding</keyword>
<dbReference type="Proteomes" id="UP000273158">
    <property type="component" value="Unassembled WGS sequence"/>
</dbReference>
<comment type="caution">
    <text evidence="5">The sequence shown here is derived from an EMBL/GenBank/DDBJ whole genome shotgun (WGS) entry which is preliminary data.</text>
</comment>
<dbReference type="AlphaFoldDB" id="A0A498CCB1"/>
<proteinExistence type="predicted"/>
<dbReference type="RefSeq" id="WP_121056857.1">
    <property type="nucleotide sequence ID" value="NZ_RCDB01000001.1"/>
</dbReference>
<reference evidence="5 6" key="1">
    <citation type="journal article" date="2015" name="Stand. Genomic Sci.">
        <title>Genomic Encyclopedia of Bacterial and Archaeal Type Strains, Phase III: the genomes of soil and plant-associated and newly described type strains.</title>
        <authorList>
            <person name="Whitman W.B."/>
            <person name="Woyke T."/>
            <person name="Klenk H.P."/>
            <person name="Zhou Y."/>
            <person name="Lilburn T.G."/>
            <person name="Beck B.J."/>
            <person name="De Vos P."/>
            <person name="Vandamme P."/>
            <person name="Eisen J.A."/>
            <person name="Garrity G."/>
            <person name="Hugenholtz P."/>
            <person name="Kyrpides N.C."/>
        </authorList>
    </citation>
    <scope>NUCLEOTIDE SEQUENCE [LARGE SCALE GENOMIC DNA]</scope>
    <source>
        <strain evidence="5 6">S2T63</strain>
    </source>
</reference>
<accession>A0A498CCB1</accession>
<dbReference type="Gene3D" id="3.40.50.2300">
    <property type="match status" value="2"/>
</dbReference>
<gene>
    <name evidence="5" type="ORF">C7474_0208</name>
</gene>
<dbReference type="SUPFAM" id="SSF47413">
    <property type="entry name" value="lambda repressor-like DNA-binding domains"/>
    <property type="match status" value="1"/>
</dbReference>
<dbReference type="InterPro" id="IPR028082">
    <property type="entry name" value="Peripla_BP_I"/>
</dbReference>
<dbReference type="SMART" id="SM00354">
    <property type="entry name" value="HTH_LACI"/>
    <property type="match status" value="1"/>
</dbReference>